<dbReference type="CDD" id="cd18793">
    <property type="entry name" value="SF2_C_SNF"/>
    <property type="match status" value="1"/>
</dbReference>
<feature type="region of interest" description="Disordered" evidence="7">
    <location>
        <begin position="710"/>
        <end position="735"/>
    </location>
</feature>
<dbReference type="InterPro" id="IPR049730">
    <property type="entry name" value="SNF2/RAD54-like_C"/>
</dbReference>
<name>A0AAN9SF98_PSOTE</name>
<dbReference type="InterPro" id="IPR027417">
    <property type="entry name" value="P-loop_NTPase"/>
</dbReference>
<dbReference type="Pfam" id="PF00271">
    <property type="entry name" value="Helicase_C"/>
    <property type="match status" value="1"/>
</dbReference>
<dbReference type="SUPFAM" id="SSF52540">
    <property type="entry name" value="P-loop containing nucleoside triphosphate hydrolases"/>
    <property type="match status" value="2"/>
</dbReference>
<dbReference type="InterPro" id="IPR000330">
    <property type="entry name" value="SNF2_N"/>
</dbReference>
<evidence type="ECO:0000256" key="2">
    <source>
        <dbReference type="ARBA" id="ARBA00022741"/>
    </source>
</evidence>
<feature type="compositionally biased region" description="Acidic residues" evidence="7">
    <location>
        <begin position="217"/>
        <end position="226"/>
    </location>
</feature>
<evidence type="ECO:0000259" key="8">
    <source>
        <dbReference type="PROSITE" id="PS51194"/>
    </source>
</evidence>
<dbReference type="GO" id="GO:0080188">
    <property type="term" value="P:gene silencing by siRNA-directed DNA methylation"/>
    <property type="evidence" value="ECO:0007669"/>
    <property type="project" value="InterPro"/>
</dbReference>
<evidence type="ECO:0000256" key="3">
    <source>
        <dbReference type="ARBA" id="ARBA00022801"/>
    </source>
</evidence>
<dbReference type="GO" id="GO:0005524">
    <property type="term" value="F:ATP binding"/>
    <property type="evidence" value="ECO:0007669"/>
    <property type="project" value="UniProtKB-KW"/>
</dbReference>
<feature type="region of interest" description="Disordered" evidence="7">
    <location>
        <begin position="197"/>
        <end position="251"/>
    </location>
</feature>
<protein>
    <recommendedName>
        <fullName evidence="8">Helicase C-terminal domain-containing protein</fullName>
    </recommendedName>
</protein>
<feature type="compositionally biased region" description="Basic and acidic residues" evidence="7">
    <location>
        <begin position="240"/>
        <end position="251"/>
    </location>
</feature>
<reference evidence="9 10" key="1">
    <citation type="submission" date="2024-01" db="EMBL/GenBank/DDBJ databases">
        <title>The genomes of 5 underutilized Papilionoideae crops provide insights into root nodulation and disease resistanc.</title>
        <authorList>
            <person name="Jiang F."/>
        </authorList>
    </citation>
    <scope>NUCLEOTIDE SEQUENCE [LARGE SCALE GENOMIC DNA]</scope>
    <source>
        <strain evidence="9">DUOXIRENSHENG_FW03</strain>
        <tissue evidence="9">Leaves</tissue>
    </source>
</reference>
<evidence type="ECO:0000313" key="10">
    <source>
        <dbReference type="Proteomes" id="UP001386955"/>
    </source>
</evidence>
<dbReference type="PROSITE" id="PS51194">
    <property type="entry name" value="HELICASE_CTER"/>
    <property type="match status" value="1"/>
</dbReference>
<comment type="caution">
    <text evidence="9">The sequence shown here is derived from an EMBL/GenBank/DDBJ whole genome shotgun (WGS) entry which is preliminary data.</text>
</comment>
<organism evidence="9 10">
    <name type="scientific">Psophocarpus tetragonolobus</name>
    <name type="common">Winged bean</name>
    <name type="synonym">Dolichos tetragonolobus</name>
    <dbReference type="NCBI Taxonomy" id="3891"/>
    <lineage>
        <taxon>Eukaryota</taxon>
        <taxon>Viridiplantae</taxon>
        <taxon>Streptophyta</taxon>
        <taxon>Embryophyta</taxon>
        <taxon>Tracheophyta</taxon>
        <taxon>Spermatophyta</taxon>
        <taxon>Magnoliopsida</taxon>
        <taxon>eudicotyledons</taxon>
        <taxon>Gunneridae</taxon>
        <taxon>Pentapetalae</taxon>
        <taxon>rosids</taxon>
        <taxon>fabids</taxon>
        <taxon>Fabales</taxon>
        <taxon>Fabaceae</taxon>
        <taxon>Papilionoideae</taxon>
        <taxon>50 kb inversion clade</taxon>
        <taxon>NPAAA clade</taxon>
        <taxon>indigoferoid/millettioid clade</taxon>
        <taxon>Phaseoleae</taxon>
        <taxon>Psophocarpus</taxon>
    </lineage>
</organism>
<dbReference type="Gene3D" id="3.40.50.300">
    <property type="entry name" value="P-loop containing nucleotide triphosphate hydrolases"/>
    <property type="match status" value="1"/>
</dbReference>
<dbReference type="GO" id="GO:0005634">
    <property type="term" value="C:nucleus"/>
    <property type="evidence" value="ECO:0007669"/>
    <property type="project" value="UniProtKB-SubCell"/>
</dbReference>
<dbReference type="Gene3D" id="3.40.50.10810">
    <property type="entry name" value="Tandem AAA-ATPase domain"/>
    <property type="match status" value="1"/>
</dbReference>
<evidence type="ECO:0000313" key="9">
    <source>
        <dbReference type="EMBL" id="KAK7395559.1"/>
    </source>
</evidence>
<dbReference type="PANTHER" id="PTHR45821">
    <property type="entry name" value="SNF2 DOMAIN-CONTAINING PROTEIN CLASSY 2-RELATED"/>
    <property type="match status" value="1"/>
</dbReference>
<dbReference type="GO" id="GO:0016787">
    <property type="term" value="F:hydrolase activity"/>
    <property type="evidence" value="ECO:0007669"/>
    <property type="project" value="UniProtKB-KW"/>
</dbReference>
<evidence type="ECO:0000256" key="1">
    <source>
        <dbReference type="ARBA" id="ARBA00004123"/>
    </source>
</evidence>
<keyword evidence="5" id="KW-0067">ATP-binding</keyword>
<dbReference type="SMART" id="SM00490">
    <property type="entry name" value="HELICc"/>
    <property type="match status" value="1"/>
</dbReference>
<dbReference type="Pfam" id="PF00176">
    <property type="entry name" value="SNF2-rel_dom"/>
    <property type="match status" value="1"/>
</dbReference>
<evidence type="ECO:0000256" key="4">
    <source>
        <dbReference type="ARBA" id="ARBA00022806"/>
    </source>
</evidence>
<gene>
    <name evidence="9" type="ORF">VNO78_16121</name>
</gene>
<keyword evidence="6" id="KW-0539">Nucleus</keyword>
<evidence type="ECO:0000256" key="7">
    <source>
        <dbReference type="SAM" id="MobiDB-lite"/>
    </source>
</evidence>
<feature type="domain" description="Helicase C-terminal" evidence="8">
    <location>
        <begin position="950"/>
        <end position="1108"/>
    </location>
</feature>
<dbReference type="InterPro" id="IPR038718">
    <property type="entry name" value="SNF2-like_sf"/>
</dbReference>
<keyword evidence="10" id="KW-1185">Reference proteome</keyword>
<evidence type="ECO:0000256" key="6">
    <source>
        <dbReference type="ARBA" id="ARBA00023242"/>
    </source>
</evidence>
<keyword evidence="4" id="KW-0347">Helicase</keyword>
<keyword evidence="2" id="KW-0547">Nucleotide-binding</keyword>
<feature type="region of interest" description="Disordered" evidence="7">
    <location>
        <begin position="132"/>
        <end position="184"/>
    </location>
</feature>
<dbReference type="InterPro" id="IPR044567">
    <property type="entry name" value="CLSY/DRD1"/>
</dbReference>
<dbReference type="PANTHER" id="PTHR45821:SF5">
    <property type="entry name" value="SNF2 DOMAIN-CONTAINING PROTEIN CLASSY 4"/>
    <property type="match status" value="1"/>
</dbReference>
<accession>A0AAN9SF98</accession>
<evidence type="ECO:0000256" key="5">
    <source>
        <dbReference type="ARBA" id="ARBA00022840"/>
    </source>
</evidence>
<dbReference type="AlphaFoldDB" id="A0AAN9SF98"/>
<comment type="subcellular location">
    <subcellularLocation>
        <location evidence="1">Nucleus</location>
    </subcellularLocation>
</comment>
<keyword evidence="3" id="KW-0378">Hydrolase</keyword>
<sequence length="1148" mass="130125">MSQSVSVACRTRSKGVLVWSGLSMGPKRRKVNDHDDDLICLGENLQGESGSRKIESGFGASFSSREAMERGFEYLGESEDVPVEVVELDDGDDAEVGLGGCEKMVEVKEEKGEGRFDECGVRPDNPIVFMRDSDGFDAHLPSSKSDDVEKSDDEFKIYDDDENESECSSTEESGDDCVGDGERGGCKKMVRERVRNMVSESGSSGVWRRNGKRRDSEEVDEKEEEEKWNGVDCASATSSKSDKEETKKLGAREKVPFSRSYKKIQVNEKSDSEKEMHLLGNEMERLLQESEMADSPMAKKCGKNNANYCVNLEENEGNRHHYDKRSGVRSRSFWPKRQEKIGHSAKFVTRENVENGERDALHEILKVSSKTKNKAFQFFTECFWGKHDYAKDDTNKLEEKSDHVDKVQTQPIARREVVPLILDFTKKKIIEKSDSEKELDMLWAEMDMCLQAEEIGSKVDKARENEENSASQCKHKTIFKEDIGIYCIWCGWIETEIKYITEPFVDAERSARGVSLGGGKNLQFDGAMFNESGGDSEAVWSHNDGTVWDLIPDTKETLYPHQQEGFEFIWENLAGTTDLAKLKRVDPQGEGGCIISHAPGTGKTRLTMVFLQSYLQLFPKCLPVIIAPSNILLSWEDELRKWNVGIPFHNLNSSELSGKEEDINVVDWSGNQRQKSDAIRMLKLCSWYNEKKSILLISYNLYEKLAGGKSEGDEEKEKKNRKIKNQKKRARSREPIDSAMGKVLREFPGLLVLDEGHTPRNHRSCIWKGLSESRSQKRIILSGTPFQNNFVELYNVLCLMKPSFPDSIPQELKKFCRSKLKPERKASKDMSWEPVSSGNPADEKINQLKLLMNPFVHVHEGSVLQKKLPGLKDCLLVLKPDSLQQETLESIDGSQNVLNFEHKLALVSVHPSLFLKCSVSKKEESIVDKGKLERLRLDPYLGVKTKFLIEFVRLCCAVNEKVLIFSQFIDTLSLIKDQLQSTFNWSEGSEVLYMSGKVDRKQKQSLIHIFNDTNSQAKVLLATIKTSSEGINLIGASRVVLLDVVWNPSVERQAICRAYRLGQKKVVFTYHLLAQGTPECTKYCKQAEKNRLSELIFSSGNAEPDKLKSGVIFEDKVLDLMVQHENLKDMFAECRVQPRESNLETLGL</sequence>
<proteinExistence type="predicted"/>
<dbReference type="SMART" id="SM00487">
    <property type="entry name" value="DEXDc"/>
    <property type="match status" value="1"/>
</dbReference>
<dbReference type="InterPro" id="IPR001650">
    <property type="entry name" value="Helicase_C-like"/>
</dbReference>
<dbReference type="Proteomes" id="UP001386955">
    <property type="component" value="Unassembled WGS sequence"/>
</dbReference>
<dbReference type="GO" id="GO:0004386">
    <property type="term" value="F:helicase activity"/>
    <property type="evidence" value="ECO:0007669"/>
    <property type="project" value="UniProtKB-KW"/>
</dbReference>
<dbReference type="InterPro" id="IPR014001">
    <property type="entry name" value="Helicase_ATP-bd"/>
</dbReference>
<feature type="compositionally biased region" description="Basic residues" evidence="7">
    <location>
        <begin position="719"/>
        <end position="731"/>
    </location>
</feature>
<feature type="compositionally biased region" description="Basic and acidic residues" evidence="7">
    <location>
        <begin position="144"/>
        <end position="158"/>
    </location>
</feature>
<dbReference type="EMBL" id="JAYMYS010000004">
    <property type="protein sequence ID" value="KAK7395559.1"/>
    <property type="molecule type" value="Genomic_DNA"/>
</dbReference>